<name>A0A6M4GZL0_9PROT</name>
<dbReference type="InterPro" id="IPR002201">
    <property type="entry name" value="Glyco_trans_9"/>
</dbReference>
<dbReference type="KEGG" id="uru:DSM104443_03782"/>
<dbReference type="PANTHER" id="PTHR30160">
    <property type="entry name" value="TETRAACYLDISACCHARIDE 4'-KINASE-RELATED"/>
    <property type="match status" value="1"/>
</dbReference>
<dbReference type="Gene3D" id="3.40.50.2000">
    <property type="entry name" value="Glycogen Phosphorylase B"/>
    <property type="match status" value="2"/>
</dbReference>
<organism evidence="3 4">
    <name type="scientific">Usitatibacter rugosus</name>
    <dbReference type="NCBI Taxonomy" id="2732067"/>
    <lineage>
        <taxon>Bacteria</taxon>
        <taxon>Pseudomonadati</taxon>
        <taxon>Pseudomonadota</taxon>
        <taxon>Betaproteobacteria</taxon>
        <taxon>Nitrosomonadales</taxon>
        <taxon>Usitatibacteraceae</taxon>
        <taxon>Usitatibacter</taxon>
    </lineage>
</organism>
<keyword evidence="1" id="KW-0328">Glycosyltransferase</keyword>
<dbReference type="EMBL" id="CP053069">
    <property type="protein sequence ID" value="QJR12690.1"/>
    <property type="molecule type" value="Genomic_DNA"/>
</dbReference>
<keyword evidence="2" id="KW-0808">Transferase</keyword>
<protein>
    <recommendedName>
        <fullName evidence="5">ADP-heptose:LPS heptosyltransferase</fullName>
    </recommendedName>
</protein>
<gene>
    <name evidence="3" type="ORF">DSM104443_03782</name>
</gene>
<dbReference type="SUPFAM" id="SSF53756">
    <property type="entry name" value="UDP-Glycosyltransferase/glycogen phosphorylase"/>
    <property type="match status" value="1"/>
</dbReference>
<keyword evidence="4" id="KW-1185">Reference proteome</keyword>
<accession>A0A6M4GZL0</accession>
<dbReference type="GO" id="GO:0009244">
    <property type="term" value="P:lipopolysaccharide core region biosynthetic process"/>
    <property type="evidence" value="ECO:0007669"/>
    <property type="project" value="TreeGrafter"/>
</dbReference>
<dbReference type="RefSeq" id="WP_212756790.1">
    <property type="nucleotide sequence ID" value="NZ_CP053069.1"/>
</dbReference>
<evidence type="ECO:0008006" key="5">
    <source>
        <dbReference type="Google" id="ProtNLM"/>
    </source>
</evidence>
<sequence length="368" mass="40445">MGERFESRMVAVTRAFSRRGGAPGEKQPPADPKRILIAHNLLLGDTLMLTPLLAKLRALHPGADIALLANPSFLPLYSAHPYGVRALPYTPHQSQTTHDLLEEPDFDLAIVPGDNRYSWLAAASGARHVVAHAGDVPWTKNWFVDDARPYPSQPAAWGDMVSELVDGPDPPPFREGDWPAPMADDFAKPNAPYAVLHVGASTPLKLWKPERWRELAATLERSGLAIAWSAGKNETALVAECDPEGRYASYAGRLDLAQLWHLLKGAAVLVAPDTGVAHLGRTAFTPTVTLYGPGSAVICGPGRFWREAPVRSVTVDPFECRDQKILFRREIEWVRRCGRSTRECAEPRCMHAIGVPAVLSAVEEIRRR</sequence>
<dbReference type="PANTHER" id="PTHR30160:SF1">
    <property type="entry name" value="LIPOPOLYSACCHARIDE 1,2-N-ACETYLGLUCOSAMINETRANSFERASE-RELATED"/>
    <property type="match status" value="1"/>
</dbReference>
<dbReference type="Pfam" id="PF01075">
    <property type="entry name" value="Glyco_transf_9"/>
    <property type="match status" value="1"/>
</dbReference>
<dbReference type="InterPro" id="IPR051199">
    <property type="entry name" value="LPS_LOS_Heptosyltrfase"/>
</dbReference>
<evidence type="ECO:0000313" key="3">
    <source>
        <dbReference type="EMBL" id="QJR12690.1"/>
    </source>
</evidence>
<reference evidence="3 4" key="1">
    <citation type="submission" date="2020-04" db="EMBL/GenBank/DDBJ databases">
        <title>Usitatibacter rugosus gen. nov., sp. nov. and Usitatibacter palustris sp. nov., novel members of Usitatibacteraceae fam. nov. within the order Nitrosomonadales isolated from soil.</title>
        <authorList>
            <person name="Huber K.J."/>
            <person name="Neumann-Schaal M."/>
            <person name="Geppert A."/>
            <person name="Luckner M."/>
            <person name="Wanner G."/>
            <person name="Overmann J."/>
        </authorList>
    </citation>
    <scope>NUCLEOTIDE SEQUENCE [LARGE SCALE GENOMIC DNA]</scope>
    <source>
        <strain evidence="3 4">0125_3</strain>
    </source>
</reference>
<dbReference type="Proteomes" id="UP000501534">
    <property type="component" value="Chromosome"/>
</dbReference>
<dbReference type="CDD" id="cd03789">
    <property type="entry name" value="GT9_LPS_heptosyltransferase"/>
    <property type="match status" value="1"/>
</dbReference>
<evidence type="ECO:0000313" key="4">
    <source>
        <dbReference type="Proteomes" id="UP000501534"/>
    </source>
</evidence>
<dbReference type="GO" id="GO:0005829">
    <property type="term" value="C:cytosol"/>
    <property type="evidence" value="ECO:0007669"/>
    <property type="project" value="TreeGrafter"/>
</dbReference>
<proteinExistence type="predicted"/>
<dbReference type="AlphaFoldDB" id="A0A6M4GZL0"/>
<dbReference type="GO" id="GO:0008713">
    <property type="term" value="F:ADP-heptose-lipopolysaccharide heptosyltransferase activity"/>
    <property type="evidence" value="ECO:0007669"/>
    <property type="project" value="TreeGrafter"/>
</dbReference>
<evidence type="ECO:0000256" key="2">
    <source>
        <dbReference type="ARBA" id="ARBA00022679"/>
    </source>
</evidence>
<evidence type="ECO:0000256" key="1">
    <source>
        <dbReference type="ARBA" id="ARBA00022676"/>
    </source>
</evidence>